<comment type="similarity">
    <text evidence="2 11">Belongs to the ETF alpha-subunit/FixB family.</text>
</comment>
<comment type="subcellular location">
    <subcellularLocation>
        <location evidence="1 11">Mitochondrion matrix</location>
    </subcellularLocation>
</comment>
<dbReference type="FunFam" id="3.40.50.620:FF:000157">
    <property type="entry name" value="Electron transfer flavoprotein subunit alpha, mitochondrial"/>
    <property type="match status" value="1"/>
</dbReference>
<dbReference type="PANTHER" id="PTHR43153">
    <property type="entry name" value="ELECTRON TRANSFER FLAVOPROTEIN ALPHA"/>
    <property type="match status" value="1"/>
</dbReference>
<dbReference type="SMART" id="SM00893">
    <property type="entry name" value="ETF"/>
    <property type="match status" value="1"/>
</dbReference>
<dbReference type="InterPro" id="IPR014729">
    <property type="entry name" value="Rossmann-like_a/b/a_fold"/>
</dbReference>
<keyword evidence="7" id="KW-0809">Transit peptide</keyword>
<comment type="cofactor">
    <cofactor evidence="11 12">
        <name>FAD</name>
        <dbReference type="ChEBI" id="CHEBI:57692"/>
    </cofactor>
    <text evidence="11 12">Binds 1 FAD per dimer.</text>
</comment>
<dbReference type="Proteomes" id="UP000008021">
    <property type="component" value="Chromosome 3"/>
</dbReference>
<reference evidence="14" key="1">
    <citation type="submission" date="2015-04" db="UniProtKB">
        <authorList>
            <consortium name="EnsemblPlants"/>
        </authorList>
    </citation>
    <scope>IDENTIFICATION</scope>
</reference>
<dbReference type="InterPro" id="IPR001308">
    <property type="entry name" value="ETF_a/FixB"/>
</dbReference>
<sequence>MAAMVVGALRRGTAAAGGSSRSFARSLPRLVSTLVVAEHEGGFVKPSSLSALAAAEAIGKDGNRVSLLLGGSGPGLHKAAEHAASSHPLVSEVLVADSDAFAHPLAEPWAELLRSVQHKGGYSHVIASSTSFGKNLLPRAAALLDVSPVTDVTSISEPRVFVRPIYAGNALCTVRYTGEDPCMMSISSGKSAWVNLKSQDTERPDLANAPVVVTGGRGLKSAENFKLLEQLAEKLGAAVGATRAAVDAGFVPNELQVGQTGKIVAPELYMAFGVSGAIQHLAGMRDSKVIVAVNKDADAPIFQVADYGIVADLFEVLDELLKKLPDKK</sequence>
<comment type="subunit">
    <text evidence="3 11">Heterodimer of an alpha and a beta subunit.</text>
</comment>
<accession>A0A0E0D979</accession>
<feature type="binding site" evidence="12">
    <location>
        <position position="294"/>
    </location>
    <ligand>
        <name>FAD</name>
        <dbReference type="ChEBI" id="CHEBI:57692"/>
    </ligand>
</feature>
<dbReference type="InterPro" id="IPR014731">
    <property type="entry name" value="ETF_asu_C"/>
</dbReference>
<dbReference type="SUPFAM" id="SSF52467">
    <property type="entry name" value="DHS-like NAD/FAD-binding domain"/>
    <property type="match status" value="1"/>
</dbReference>
<dbReference type="Gene3D" id="3.40.50.1220">
    <property type="entry name" value="TPP-binding domain"/>
    <property type="match status" value="1"/>
</dbReference>
<evidence type="ECO:0000256" key="10">
    <source>
        <dbReference type="ARBA" id="ARBA00025416"/>
    </source>
</evidence>
<dbReference type="InterPro" id="IPR029035">
    <property type="entry name" value="DHS-like_NAD/FAD-binding_dom"/>
</dbReference>
<evidence type="ECO:0000256" key="3">
    <source>
        <dbReference type="ARBA" id="ARBA00011355"/>
    </source>
</evidence>
<dbReference type="Gramene" id="OMERI03G36870.2">
    <property type="protein sequence ID" value="OMERI03G36870.2"/>
    <property type="gene ID" value="OMERI03G36870"/>
</dbReference>
<dbReference type="HOGENOM" id="CLU_034178_0_1_1"/>
<evidence type="ECO:0000256" key="2">
    <source>
        <dbReference type="ARBA" id="ARBA00005817"/>
    </source>
</evidence>
<evidence type="ECO:0000256" key="4">
    <source>
        <dbReference type="ARBA" id="ARBA00022448"/>
    </source>
</evidence>
<evidence type="ECO:0000256" key="8">
    <source>
        <dbReference type="ARBA" id="ARBA00022982"/>
    </source>
</evidence>
<dbReference type="InterPro" id="IPR014730">
    <property type="entry name" value="ETF_a/b_N"/>
</dbReference>
<dbReference type="EnsemblPlants" id="OMERI03G36870.2">
    <property type="protein sequence ID" value="OMERI03G36870.2"/>
    <property type="gene ID" value="OMERI03G36870"/>
</dbReference>
<comment type="function">
    <text evidence="10 11">The electron transfer flavoprotein serves as a specific electron acceptor for several dehydrogenases, including five acyl-CoA dehydrogenases, glutaryl-CoA and sarcosine dehydrogenase. It transfers the electrons to the main mitochondrial respiratory chain via ETF-ubiquinone oxidoreductase (ETF dehydrogenase).</text>
</comment>
<feature type="binding site" evidence="12">
    <location>
        <begin position="256"/>
        <end position="260"/>
    </location>
    <ligand>
        <name>FAD</name>
        <dbReference type="ChEBI" id="CHEBI:57692"/>
    </ligand>
</feature>
<feature type="binding site" evidence="12">
    <location>
        <begin position="242"/>
        <end position="243"/>
    </location>
    <ligand>
        <name>FAD</name>
        <dbReference type="ChEBI" id="CHEBI:57692"/>
    </ligand>
</feature>
<evidence type="ECO:0000256" key="7">
    <source>
        <dbReference type="ARBA" id="ARBA00022946"/>
    </source>
</evidence>
<dbReference type="PROSITE" id="PS00696">
    <property type="entry name" value="ETF_ALPHA"/>
    <property type="match status" value="1"/>
</dbReference>
<keyword evidence="15" id="KW-1185">Reference proteome</keyword>
<feature type="domain" description="Electron transfer flavoprotein alpha/beta-subunit N-terminal" evidence="13">
    <location>
        <begin position="33"/>
        <end position="215"/>
    </location>
</feature>
<dbReference type="Pfam" id="PF00766">
    <property type="entry name" value="ETF_alpha"/>
    <property type="match status" value="1"/>
</dbReference>
<protein>
    <recommendedName>
        <fullName evidence="11">Electron transfer flavoprotein subunit alpha</fullName>
        <shortName evidence="11">Alpha-ETF</shortName>
    </recommendedName>
</protein>
<evidence type="ECO:0000313" key="14">
    <source>
        <dbReference type="EnsemblPlants" id="OMERI03G36870.2"/>
    </source>
</evidence>
<dbReference type="Gene3D" id="3.40.50.620">
    <property type="entry name" value="HUPs"/>
    <property type="match status" value="1"/>
</dbReference>
<proteinExistence type="inferred from homology"/>
<evidence type="ECO:0000256" key="9">
    <source>
        <dbReference type="ARBA" id="ARBA00023128"/>
    </source>
</evidence>
<dbReference type="PIRSF" id="PIRSF000089">
    <property type="entry name" value="Electra_flavoP_a"/>
    <property type="match status" value="1"/>
</dbReference>
<keyword evidence="5 11" id="KW-0285">Flavoprotein</keyword>
<dbReference type="GO" id="GO:0050660">
    <property type="term" value="F:flavin adenine dinucleotide binding"/>
    <property type="evidence" value="ECO:0007669"/>
    <property type="project" value="InterPro"/>
</dbReference>
<dbReference type="CDD" id="cd01715">
    <property type="entry name" value="ETF_alpha"/>
    <property type="match status" value="1"/>
</dbReference>
<evidence type="ECO:0000259" key="13">
    <source>
        <dbReference type="SMART" id="SM00893"/>
    </source>
</evidence>
<dbReference type="FunFam" id="3.40.50.1220:FF:000001">
    <property type="entry name" value="Electron transfer flavoprotein, alpha subunit"/>
    <property type="match status" value="1"/>
</dbReference>
<evidence type="ECO:0000256" key="6">
    <source>
        <dbReference type="ARBA" id="ARBA00022827"/>
    </source>
</evidence>
<evidence type="ECO:0000256" key="5">
    <source>
        <dbReference type="ARBA" id="ARBA00022630"/>
    </source>
</evidence>
<feature type="binding site" evidence="12">
    <location>
        <begin position="273"/>
        <end position="280"/>
    </location>
    <ligand>
        <name>FAD</name>
        <dbReference type="ChEBI" id="CHEBI:57692"/>
    </ligand>
</feature>
<dbReference type="InterPro" id="IPR018206">
    <property type="entry name" value="ETF_asu_C_CS"/>
</dbReference>
<evidence type="ECO:0000313" key="15">
    <source>
        <dbReference type="Proteomes" id="UP000008021"/>
    </source>
</evidence>
<keyword evidence="8 11" id="KW-0249">Electron transport</keyword>
<keyword evidence="6 11" id="KW-0274">FAD</keyword>
<keyword evidence="4 11" id="KW-0813">Transport</keyword>
<dbReference type="SUPFAM" id="SSF52402">
    <property type="entry name" value="Adenine nucleotide alpha hydrolases-like"/>
    <property type="match status" value="1"/>
</dbReference>
<dbReference type="PANTHER" id="PTHR43153:SF1">
    <property type="entry name" value="ELECTRON TRANSFER FLAVOPROTEIN SUBUNIT ALPHA, MITOCHONDRIAL"/>
    <property type="match status" value="1"/>
</dbReference>
<dbReference type="GO" id="GO:0009055">
    <property type="term" value="F:electron transfer activity"/>
    <property type="evidence" value="ECO:0007669"/>
    <property type="project" value="InterPro"/>
</dbReference>
<dbReference type="GO" id="GO:0005759">
    <property type="term" value="C:mitochondrial matrix"/>
    <property type="evidence" value="ECO:0007669"/>
    <property type="project" value="UniProtKB-SubCell"/>
</dbReference>
<reference evidence="14" key="2">
    <citation type="submission" date="2018-05" db="EMBL/GenBank/DDBJ databases">
        <title>OmerRS3 (Oryza meridionalis Reference Sequence Version 3).</title>
        <authorList>
            <person name="Zhang J."/>
            <person name="Kudrna D."/>
            <person name="Lee S."/>
            <person name="Talag J."/>
            <person name="Welchert J."/>
            <person name="Wing R.A."/>
        </authorList>
    </citation>
    <scope>NUCLEOTIDE SEQUENCE [LARGE SCALE GENOMIC DNA]</scope>
    <source>
        <strain evidence="14">cv. OR44</strain>
    </source>
</reference>
<evidence type="ECO:0000256" key="1">
    <source>
        <dbReference type="ARBA" id="ARBA00004305"/>
    </source>
</evidence>
<dbReference type="Pfam" id="PF01012">
    <property type="entry name" value="ETF"/>
    <property type="match status" value="1"/>
</dbReference>
<dbReference type="InterPro" id="IPR033947">
    <property type="entry name" value="ETF_alpha_N"/>
</dbReference>
<evidence type="ECO:0000256" key="11">
    <source>
        <dbReference type="PIRNR" id="PIRNR000089"/>
    </source>
</evidence>
<organism evidence="14">
    <name type="scientific">Oryza meridionalis</name>
    <dbReference type="NCBI Taxonomy" id="40149"/>
    <lineage>
        <taxon>Eukaryota</taxon>
        <taxon>Viridiplantae</taxon>
        <taxon>Streptophyta</taxon>
        <taxon>Embryophyta</taxon>
        <taxon>Tracheophyta</taxon>
        <taxon>Spermatophyta</taxon>
        <taxon>Magnoliopsida</taxon>
        <taxon>Liliopsida</taxon>
        <taxon>Poales</taxon>
        <taxon>Poaceae</taxon>
        <taxon>BOP clade</taxon>
        <taxon>Oryzoideae</taxon>
        <taxon>Oryzeae</taxon>
        <taxon>Oryzinae</taxon>
        <taxon>Oryza</taxon>
    </lineage>
</organism>
<dbReference type="AlphaFoldDB" id="A0A0E0D979"/>
<dbReference type="GO" id="GO:0033539">
    <property type="term" value="P:fatty acid beta-oxidation using acyl-CoA dehydrogenase"/>
    <property type="evidence" value="ECO:0007669"/>
    <property type="project" value="TreeGrafter"/>
</dbReference>
<name>A0A0E0D979_9ORYZ</name>
<feature type="binding site" evidence="12">
    <location>
        <position position="217"/>
    </location>
    <ligand>
        <name>FAD</name>
        <dbReference type="ChEBI" id="CHEBI:57692"/>
    </ligand>
</feature>
<evidence type="ECO:0000256" key="12">
    <source>
        <dbReference type="PIRSR" id="PIRSR000089-1"/>
    </source>
</evidence>
<keyword evidence="9 11" id="KW-0496">Mitochondrion</keyword>